<evidence type="ECO:0000259" key="5">
    <source>
        <dbReference type="PROSITE" id="PS50977"/>
    </source>
</evidence>
<feature type="domain" description="HTH tetR-type" evidence="5">
    <location>
        <begin position="38"/>
        <end position="98"/>
    </location>
</feature>
<dbReference type="GO" id="GO:0000976">
    <property type="term" value="F:transcription cis-regulatory region binding"/>
    <property type="evidence" value="ECO:0007669"/>
    <property type="project" value="TreeGrafter"/>
</dbReference>
<dbReference type="InterPro" id="IPR004111">
    <property type="entry name" value="Repressor_TetR_C"/>
</dbReference>
<sequence>MQTKQGNAADATGITGTTAAAIAADTAPRRPGRPSRPALTEEAIAKEALAIIDELGWAACTMKLLASRLGVRSPSLYHHIDGQHSLIDLVRILVVREFHDPAIVDMPWEDAFRTFGIGYYRAFARHPNTIQVLSTTPVRDGLTLEMYETFLRSMVDHGWDPSKAFEAMLGLEHLALGFAYEWNAEDLMLDPAYIANHGAPLLAEVTKERTDQAASAETTFMALLGRHIDMYRNNFDSP</sequence>
<keyword evidence="2 4" id="KW-0238">DNA-binding</keyword>
<dbReference type="KEGG" id="ldn:H9L06_05695"/>
<dbReference type="Proteomes" id="UP000515934">
    <property type="component" value="Chromosome"/>
</dbReference>
<feature type="DNA-binding region" description="H-T-H motif" evidence="4">
    <location>
        <begin position="61"/>
        <end position="80"/>
    </location>
</feature>
<keyword evidence="3" id="KW-0804">Transcription</keyword>
<evidence type="ECO:0000256" key="3">
    <source>
        <dbReference type="ARBA" id="ARBA00023163"/>
    </source>
</evidence>
<dbReference type="InterPro" id="IPR001647">
    <property type="entry name" value="HTH_TetR"/>
</dbReference>
<protein>
    <submittedName>
        <fullName evidence="6">TetR/AcrR family transcriptional regulator C-terminal domain-containing protein</fullName>
    </submittedName>
</protein>
<dbReference type="InterPro" id="IPR009057">
    <property type="entry name" value="Homeodomain-like_sf"/>
</dbReference>
<evidence type="ECO:0000313" key="6">
    <source>
        <dbReference type="EMBL" id="QNN63769.1"/>
    </source>
</evidence>
<organism evidence="6 7">
    <name type="scientific">Leucobacter denitrificans</name>
    <dbReference type="NCBI Taxonomy" id="683042"/>
    <lineage>
        <taxon>Bacteria</taxon>
        <taxon>Bacillati</taxon>
        <taxon>Actinomycetota</taxon>
        <taxon>Actinomycetes</taxon>
        <taxon>Micrococcales</taxon>
        <taxon>Microbacteriaceae</taxon>
        <taxon>Leucobacter</taxon>
    </lineage>
</organism>
<dbReference type="Pfam" id="PF02909">
    <property type="entry name" value="TetR_C_1"/>
    <property type="match status" value="1"/>
</dbReference>
<dbReference type="PROSITE" id="PS50977">
    <property type="entry name" value="HTH_TETR_2"/>
    <property type="match status" value="1"/>
</dbReference>
<reference evidence="6 7" key="1">
    <citation type="submission" date="2020-08" db="EMBL/GenBank/DDBJ databases">
        <title>Genome sequence of Leucobacter denitrificans KACC 14055T.</title>
        <authorList>
            <person name="Hyun D.-W."/>
            <person name="Bae J.-W."/>
        </authorList>
    </citation>
    <scope>NUCLEOTIDE SEQUENCE [LARGE SCALE GENOMIC DNA]</scope>
    <source>
        <strain evidence="6 7">KACC 14055</strain>
    </source>
</reference>
<dbReference type="GO" id="GO:0045892">
    <property type="term" value="P:negative regulation of DNA-templated transcription"/>
    <property type="evidence" value="ECO:0007669"/>
    <property type="project" value="InterPro"/>
</dbReference>
<evidence type="ECO:0000313" key="7">
    <source>
        <dbReference type="Proteomes" id="UP000515934"/>
    </source>
</evidence>
<accession>A0A7G9S7E4</accession>
<dbReference type="Gene3D" id="1.10.357.10">
    <property type="entry name" value="Tetracycline Repressor, domain 2"/>
    <property type="match status" value="1"/>
</dbReference>
<dbReference type="PANTHER" id="PTHR30055:SF151">
    <property type="entry name" value="TRANSCRIPTIONAL REGULATORY PROTEIN"/>
    <property type="match status" value="1"/>
</dbReference>
<keyword evidence="1" id="KW-0805">Transcription regulation</keyword>
<keyword evidence="7" id="KW-1185">Reference proteome</keyword>
<evidence type="ECO:0000256" key="1">
    <source>
        <dbReference type="ARBA" id="ARBA00023015"/>
    </source>
</evidence>
<proteinExistence type="predicted"/>
<dbReference type="AlphaFoldDB" id="A0A7G9S7E4"/>
<dbReference type="GO" id="GO:0003700">
    <property type="term" value="F:DNA-binding transcription factor activity"/>
    <property type="evidence" value="ECO:0007669"/>
    <property type="project" value="TreeGrafter"/>
</dbReference>
<evidence type="ECO:0000256" key="2">
    <source>
        <dbReference type="ARBA" id="ARBA00023125"/>
    </source>
</evidence>
<name>A0A7G9S7E4_9MICO</name>
<dbReference type="InterPro" id="IPR050109">
    <property type="entry name" value="HTH-type_TetR-like_transc_reg"/>
</dbReference>
<dbReference type="SUPFAM" id="SSF48498">
    <property type="entry name" value="Tetracyclin repressor-like, C-terminal domain"/>
    <property type="match status" value="1"/>
</dbReference>
<evidence type="ECO:0000256" key="4">
    <source>
        <dbReference type="PROSITE-ProRule" id="PRU00335"/>
    </source>
</evidence>
<dbReference type="EMBL" id="CP060716">
    <property type="protein sequence ID" value="QNN63769.1"/>
    <property type="molecule type" value="Genomic_DNA"/>
</dbReference>
<dbReference type="InterPro" id="IPR036271">
    <property type="entry name" value="Tet_transcr_reg_TetR-rel_C_sf"/>
</dbReference>
<dbReference type="SUPFAM" id="SSF46689">
    <property type="entry name" value="Homeodomain-like"/>
    <property type="match status" value="1"/>
</dbReference>
<gene>
    <name evidence="6" type="ORF">H9L06_05695</name>
</gene>
<dbReference type="RefSeq" id="WP_187556226.1">
    <property type="nucleotide sequence ID" value="NZ_CP060716.1"/>
</dbReference>
<dbReference type="PANTHER" id="PTHR30055">
    <property type="entry name" value="HTH-TYPE TRANSCRIPTIONAL REGULATOR RUTR"/>
    <property type="match status" value="1"/>
</dbReference>